<proteinExistence type="predicted"/>
<dbReference type="InterPro" id="IPR036661">
    <property type="entry name" value="Luciferase-like_sf"/>
</dbReference>
<dbReference type="EMBL" id="JBFMKM010000003">
    <property type="protein sequence ID" value="KAL1311443.1"/>
    <property type="molecule type" value="Genomic_DNA"/>
</dbReference>
<dbReference type="PANTHER" id="PTHR30011">
    <property type="entry name" value="ALKANESULFONATE MONOOXYGENASE-RELATED"/>
    <property type="match status" value="1"/>
</dbReference>
<sequence length="284" mass="30914">MEVVYKLLEGSWQEGIVVKDKKTGVYASPKAVRTIDHNGKYFQCAGPSLLGPSPPRTPLLLQAGASSSGKSFAAKHSEAMFLPGLIPEKTRDIVQDTRAQLLEQGTEPDSVRFITGIFMIVDETDEKAQAKYGDLLQYADSEGTAALFGGWTGTDLSTSTDDEDFTFTKLGGIQSMIKAWTATVPGTAGFKWTKRRVLQELANSGAHAKAVGSPKRVADILQHWIDIADSDGFNLSYAMTPGTFEDLVKWLWPELKARGVLQNDYPVTGGSMRETFFAGGRGHM</sequence>
<dbReference type="Pfam" id="PF00296">
    <property type="entry name" value="Bac_luciferase"/>
    <property type="match status" value="1"/>
</dbReference>
<gene>
    <name evidence="2" type="ORF">AAFC00_001603</name>
</gene>
<evidence type="ECO:0000313" key="3">
    <source>
        <dbReference type="Proteomes" id="UP001562354"/>
    </source>
</evidence>
<dbReference type="InterPro" id="IPR051260">
    <property type="entry name" value="Diverse_substr_monoxygenases"/>
</dbReference>
<comment type="caution">
    <text evidence="2">The sequence shown here is derived from an EMBL/GenBank/DDBJ whole genome shotgun (WGS) entry which is preliminary data.</text>
</comment>
<dbReference type="PANTHER" id="PTHR30011:SF41">
    <property type="entry name" value="XENOBIOTIC COMPOUND MONOOXYGENASE, DSZA FAMILY (AFU_ORTHOLOGUE AFUA_3G15040)"/>
    <property type="match status" value="1"/>
</dbReference>
<dbReference type="RefSeq" id="XP_069204292.1">
    <property type="nucleotide sequence ID" value="XM_069340811.1"/>
</dbReference>
<keyword evidence="3" id="KW-1185">Reference proteome</keyword>
<dbReference type="GeneID" id="95975306"/>
<accession>A0ABR3PQH0</accession>
<dbReference type="InterPro" id="IPR011251">
    <property type="entry name" value="Luciferase-like_dom"/>
</dbReference>
<feature type="domain" description="Luciferase-like" evidence="1">
    <location>
        <begin position="33"/>
        <end position="144"/>
    </location>
</feature>
<dbReference type="SUPFAM" id="SSF51679">
    <property type="entry name" value="Bacterial luciferase-like"/>
    <property type="match status" value="1"/>
</dbReference>
<dbReference type="Gene3D" id="3.20.20.30">
    <property type="entry name" value="Luciferase-like domain"/>
    <property type="match status" value="1"/>
</dbReference>
<dbReference type="Proteomes" id="UP001562354">
    <property type="component" value="Unassembled WGS sequence"/>
</dbReference>
<name>A0ABR3PQH0_9PEZI</name>
<reference evidence="2 3" key="1">
    <citation type="submission" date="2024-07" db="EMBL/GenBank/DDBJ databases">
        <title>Draft sequence of the Neodothiora populina.</title>
        <authorList>
            <person name="Drown D.D."/>
            <person name="Schuette U.S."/>
            <person name="Buechlein A.B."/>
            <person name="Rusch D.R."/>
            <person name="Winton L.W."/>
            <person name="Adams G.A."/>
        </authorList>
    </citation>
    <scope>NUCLEOTIDE SEQUENCE [LARGE SCALE GENOMIC DNA]</scope>
    <source>
        <strain evidence="2 3">CPC 39397</strain>
    </source>
</reference>
<evidence type="ECO:0000259" key="1">
    <source>
        <dbReference type="Pfam" id="PF00296"/>
    </source>
</evidence>
<protein>
    <recommendedName>
        <fullName evidence="1">Luciferase-like domain-containing protein</fullName>
    </recommendedName>
</protein>
<organism evidence="2 3">
    <name type="scientific">Neodothiora populina</name>
    <dbReference type="NCBI Taxonomy" id="2781224"/>
    <lineage>
        <taxon>Eukaryota</taxon>
        <taxon>Fungi</taxon>
        <taxon>Dikarya</taxon>
        <taxon>Ascomycota</taxon>
        <taxon>Pezizomycotina</taxon>
        <taxon>Dothideomycetes</taxon>
        <taxon>Dothideomycetidae</taxon>
        <taxon>Dothideales</taxon>
        <taxon>Dothioraceae</taxon>
        <taxon>Neodothiora</taxon>
    </lineage>
</organism>
<evidence type="ECO:0000313" key="2">
    <source>
        <dbReference type="EMBL" id="KAL1311443.1"/>
    </source>
</evidence>